<protein>
    <recommendedName>
        <fullName evidence="4">Toxin CptA</fullName>
    </recommendedName>
</protein>
<keyword evidence="3" id="KW-1185">Reference proteome</keyword>
<reference evidence="2 3" key="1">
    <citation type="submission" date="2021-03" db="EMBL/GenBank/DDBJ databases">
        <authorList>
            <person name="Shang D.-D."/>
            <person name="Du Z.-J."/>
            <person name="Chen G.-J."/>
        </authorList>
    </citation>
    <scope>NUCLEOTIDE SEQUENCE [LARGE SCALE GENOMIC DNA]</scope>
    <source>
        <strain evidence="2 3">F1192</strain>
    </source>
</reference>
<evidence type="ECO:0008006" key="4">
    <source>
        <dbReference type="Google" id="ProtNLM"/>
    </source>
</evidence>
<keyword evidence="1" id="KW-0812">Transmembrane</keyword>
<name>A0ABS3NN88_9GAMM</name>
<proteinExistence type="predicted"/>
<organism evidence="2 3">
    <name type="scientific">Psychrobacter coccoides</name>
    <dbReference type="NCBI Taxonomy" id="2818440"/>
    <lineage>
        <taxon>Bacteria</taxon>
        <taxon>Pseudomonadati</taxon>
        <taxon>Pseudomonadota</taxon>
        <taxon>Gammaproteobacteria</taxon>
        <taxon>Moraxellales</taxon>
        <taxon>Moraxellaceae</taxon>
        <taxon>Psychrobacter</taxon>
    </lineage>
</organism>
<dbReference type="EMBL" id="JAGBKM010000009">
    <property type="protein sequence ID" value="MBO1530870.1"/>
    <property type="molecule type" value="Genomic_DNA"/>
</dbReference>
<keyword evidence="1" id="KW-0472">Membrane</keyword>
<dbReference type="Proteomes" id="UP000664554">
    <property type="component" value="Unassembled WGS sequence"/>
</dbReference>
<dbReference type="RefSeq" id="WP_207991000.1">
    <property type="nucleotide sequence ID" value="NZ_JAGBKM010000009.1"/>
</dbReference>
<feature type="transmembrane region" description="Helical" evidence="1">
    <location>
        <begin position="21"/>
        <end position="39"/>
    </location>
</feature>
<evidence type="ECO:0000256" key="1">
    <source>
        <dbReference type="SAM" id="Phobius"/>
    </source>
</evidence>
<comment type="caution">
    <text evidence="2">The sequence shown here is derived from an EMBL/GenBank/DDBJ whole genome shotgun (WGS) entry which is preliminary data.</text>
</comment>
<accession>A0ABS3NN88</accession>
<keyword evidence="1" id="KW-1133">Transmembrane helix</keyword>
<sequence>MTTAKDVRALRIDTAIKPNSCLRAVLYLSMIGVMLFLAWFAQLVLWQYIFVLTISAVVGIYLVFTKPILLHISQPPVDRQVDKDWQLLMRTSRADELWLAELKSINSYSWLITCNVMTVEPFRRQITVVIYRDQVSKDQWRQLMVLANSADLKSM</sequence>
<gene>
    <name evidence="2" type="ORF">J3492_06535</name>
</gene>
<evidence type="ECO:0000313" key="2">
    <source>
        <dbReference type="EMBL" id="MBO1530870.1"/>
    </source>
</evidence>
<feature type="transmembrane region" description="Helical" evidence="1">
    <location>
        <begin position="45"/>
        <end position="64"/>
    </location>
</feature>
<evidence type="ECO:0000313" key="3">
    <source>
        <dbReference type="Proteomes" id="UP000664554"/>
    </source>
</evidence>